<comment type="similarity">
    <text evidence="2">Belongs to the mitochondrion-specific ribosomal protein mL53 family.</text>
</comment>
<dbReference type="Gene3D" id="3.40.30.10">
    <property type="entry name" value="Glutaredoxin"/>
    <property type="match status" value="1"/>
</dbReference>
<organism evidence="9 10">
    <name type="scientific">Cottoperca gobio</name>
    <name type="common">Frogmouth</name>
    <name type="synonym">Aphritis gobio</name>
    <dbReference type="NCBI Taxonomy" id="56716"/>
    <lineage>
        <taxon>Eukaryota</taxon>
        <taxon>Metazoa</taxon>
        <taxon>Chordata</taxon>
        <taxon>Craniata</taxon>
        <taxon>Vertebrata</taxon>
        <taxon>Euteleostomi</taxon>
        <taxon>Actinopterygii</taxon>
        <taxon>Neopterygii</taxon>
        <taxon>Teleostei</taxon>
        <taxon>Neoteleostei</taxon>
        <taxon>Acanthomorphata</taxon>
        <taxon>Eupercaria</taxon>
        <taxon>Perciformes</taxon>
        <taxon>Notothenioidei</taxon>
        <taxon>Bovichtidae</taxon>
        <taxon>Cottoperca</taxon>
    </lineage>
</organism>
<evidence type="ECO:0000313" key="10">
    <source>
        <dbReference type="RefSeq" id="XP_029299846.1"/>
    </source>
</evidence>
<sequence>MAASIKVPVLLKAVKEIAVKFCPFESNVASTRRFLALLSSAKVRSSNMNCDVVTTVKHDMSEPVVEITYLDGDKLVLKGAKLNCTEMVDAFQAMCTAKEQQAKIAAKK</sequence>
<dbReference type="InterPro" id="IPR052473">
    <property type="entry name" value="mtLSU_mL53"/>
</dbReference>
<dbReference type="PANTHER" id="PTHR33618">
    <property type="entry name" value="39S RIBOSOMAL PROTEIN L53, MITOCHONDRIAL"/>
    <property type="match status" value="1"/>
</dbReference>
<reference evidence="10" key="1">
    <citation type="submission" date="2025-08" db="UniProtKB">
        <authorList>
            <consortium name="RefSeq"/>
        </authorList>
    </citation>
    <scope>IDENTIFICATION</scope>
</reference>
<comment type="subcellular location">
    <subcellularLocation>
        <location evidence="1">Mitochondrion</location>
    </subcellularLocation>
</comment>
<evidence type="ECO:0000256" key="5">
    <source>
        <dbReference type="ARBA" id="ARBA00023128"/>
    </source>
</evidence>
<dbReference type="PANTHER" id="PTHR33618:SF1">
    <property type="entry name" value="LARGE RIBOSOMAL SUBUNIT PROTEIN ML53"/>
    <property type="match status" value="1"/>
</dbReference>
<dbReference type="AlphaFoldDB" id="A0A6J2QQ36"/>
<gene>
    <name evidence="10" type="primary">mrpl53</name>
</gene>
<evidence type="ECO:0000313" key="9">
    <source>
        <dbReference type="Proteomes" id="UP000504630"/>
    </source>
</evidence>
<dbReference type="InterPro" id="IPR019716">
    <property type="entry name" value="Ribosomal_mL53"/>
</dbReference>
<protein>
    <recommendedName>
        <fullName evidence="7">Large ribosomal subunit protein mL53</fullName>
    </recommendedName>
    <alternativeName>
        <fullName evidence="8">39S ribosomal protein L53, mitochondrial</fullName>
    </alternativeName>
</protein>
<dbReference type="GeneID" id="115016271"/>
<dbReference type="KEGG" id="cgob:115016271"/>
<evidence type="ECO:0000256" key="8">
    <source>
        <dbReference type="ARBA" id="ARBA00042721"/>
    </source>
</evidence>
<evidence type="ECO:0000256" key="4">
    <source>
        <dbReference type="ARBA" id="ARBA00022980"/>
    </source>
</evidence>
<accession>A0A6J2QQ36</accession>
<keyword evidence="3" id="KW-0809">Transit peptide</keyword>
<evidence type="ECO:0000256" key="2">
    <source>
        <dbReference type="ARBA" id="ARBA00005557"/>
    </source>
</evidence>
<evidence type="ECO:0000256" key="3">
    <source>
        <dbReference type="ARBA" id="ARBA00022946"/>
    </source>
</evidence>
<dbReference type="FunCoup" id="A0A6J2QQ36">
    <property type="interactions" value="298"/>
</dbReference>
<keyword evidence="4" id="KW-0689">Ribosomal protein</keyword>
<dbReference type="OrthoDB" id="6618793at2759"/>
<keyword evidence="5" id="KW-0496">Mitochondrion</keyword>
<keyword evidence="9" id="KW-1185">Reference proteome</keyword>
<evidence type="ECO:0000256" key="6">
    <source>
        <dbReference type="ARBA" id="ARBA00023274"/>
    </source>
</evidence>
<name>A0A6J2QQ36_COTGO</name>
<keyword evidence="6" id="KW-0687">Ribonucleoprotein</keyword>
<dbReference type="Proteomes" id="UP000504630">
    <property type="component" value="Chromosome 11"/>
</dbReference>
<dbReference type="CTD" id="116540"/>
<proteinExistence type="inferred from homology"/>
<evidence type="ECO:0000256" key="7">
    <source>
        <dbReference type="ARBA" id="ARBA00035180"/>
    </source>
</evidence>
<dbReference type="RefSeq" id="XP_029299846.1">
    <property type="nucleotide sequence ID" value="XM_029443986.1"/>
</dbReference>
<dbReference type="InParanoid" id="A0A6J2QQ36"/>
<dbReference type="Pfam" id="PF10780">
    <property type="entry name" value="MRP_L53"/>
    <property type="match status" value="1"/>
</dbReference>
<evidence type="ECO:0000256" key="1">
    <source>
        <dbReference type="ARBA" id="ARBA00004173"/>
    </source>
</evidence>
<dbReference type="GO" id="GO:0005762">
    <property type="term" value="C:mitochondrial large ribosomal subunit"/>
    <property type="evidence" value="ECO:0007669"/>
    <property type="project" value="TreeGrafter"/>
</dbReference>